<evidence type="ECO:0000256" key="6">
    <source>
        <dbReference type="ARBA" id="ARBA00023239"/>
    </source>
</evidence>
<dbReference type="InterPro" id="IPR023703">
    <property type="entry name" value="MltF"/>
</dbReference>
<dbReference type="NCBIfam" id="NF008112">
    <property type="entry name" value="PRK10859.1"/>
    <property type="match status" value="1"/>
</dbReference>
<keyword evidence="7 8" id="KW-0961">Cell wall biogenesis/degradation</keyword>
<accession>A0A7Z0VJM1</accession>
<feature type="active site" evidence="8">
    <location>
        <position position="309"/>
    </location>
</feature>
<dbReference type="EC" id="4.2.2.n1" evidence="8"/>
<dbReference type="PROSITE" id="PS51257">
    <property type="entry name" value="PROKAR_LIPOPROTEIN"/>
    <property type="match status" value="1"/>
</dbReference>
<dbReference type="GO" id="GO:0016998">
    <property type="term" value="P:cell wall macromolecule catabolic process"/>
    <property type="evidence" value="ECO:0007669"/>
    <property type="project" value="UniProtKB-UniRule"/>
</dbReference>
<keyword evidence="6 8" id="KW-0456">Lyase</keyword>
<dbReference type="InterPro" id="IPR023346">
    <property type="entry name" value="Lysozyme-like_dom_sf"/>
</dbReference>
<organism evidence="10 11">
    <name type="scientific">Candidatus Thiodiazotropha endolucinida</name>
    <dbReference type="NCBI Taxonomy" id="1655433"/>
    <lineage>
        <taxon>Bacteria</taxon>
        <taxon>Pseudomonadati</taxon>
        <taxon>Pseudomonadota</taxon>
        <taxon>Gammaproteobacteria</taxon>
        <taxon>Chromatiales</taxon>
        <taxon>Sedimenticolaceae</taxon>
        <taxon>Candidatus Thiodiazotropha</taxon>
    </lineage>
</organism>
<dbReference type="PANTHER" id="PTHR35936">
    <property type="entry name" value="MEMBRANE-BOUND LYTIC MUREIN TRANSGLYCOSYLASE F"/>
    <property type="match status" value="1"/>
</dbReference>
<evidence type="ECO:0000256" key="2">
    <source>
        <dbReference type="ARBA" id="ARBA00010333"/>
    </source>
</evidence>
<comment type="subcellular location">
    <subcellularLocation>
        <location evidence="8">Cell outer membrane</location>
        <topology evidence="8">Peripheral membrane protein</topology>
    </subcellularLocation>
    <text evidence="8">Attached to the inner leaflet of the outer membrane.</text>
</comment>
<dbReference type="Gene3D" id="3.40.190.10">
    <property type="entry name" value="Periplasmic binding protein-like II"/>
    <property type="match status" value="2"/>
</dbReference>
<evidence type="ECO:0000256" key="8">
    <source>
        <dbReference type="HAMAP-Rule" id="MF_02016"/>
    </source>
</evidence>
<keyword evidence="4 8" id="KW-0472">Membrane</keyword>
<dbReference type="GO" id="GO:0009279">
    <property type="term" value="C:cell outer membrane"/>
    <property type="evidence" value="ECO:0007669"/>
    <property type="project" value="UniProtKB-SubCell"/>
</dbReference>
<dbReference type="Proteomes" id="UP000094769">
    <property type="component" value="Unassembled WGS sequence"/>
</dbReference>
<gene>
    <name evidence="10" type="primary">mltF_1</name>
    <name evidence="8" type="synonym">mltF</name>
    <name evidence="10" type="ORF">CODIS_34190</name>
</gene>
<evidence type="ECO:0000256" key="3">
    <source>
        <dbReference type="ARBA" id="ARBA00022729"/>
    </source>
</evidence>
<comment type="similarity">
    <text evidence="8">In the N-terminal section; belongs to the bacterial solute-binding protein 3 family.</text>
</comment>
<comment type="caution">
    <text evidence="8">Lacks conserved residue(s) required for the propagation of feature annotation.</text>
</comment>
<evidence type="ECO:0000313" key="11">
    <source>
        <dbReference type="Proteomes" id="UP000094769"/>
    </source>
</evidence>
<dbReference type="AlphaFoldDB" id="A0A7Z0VJM1"/>
<evidence type="ECO:0000256" key="5">
    <source>
        <dbReference type="ARBA" id="ARBA00023237"/>
    </source>
</evidence>
<dbReference type="CDD" id="cd01009">
    <property type="entry name" value="PBP2_YfhD_N"/>
    <property type="match status" value="1"/>
</dbReference>
<comment type="caution">
    <text evidence="10">The sequence shown here is derived from an EMBL/GenBank/DDBJ whole genome shotgun (WGS) entry which is preliminary data.</text>
</comment>
<feature type="domain" description="Solute-binding protein family 3/N-terminal" evidence="9">
    <location>
        <begin position="38"/>
        <end position="262"/>
    </location>
</feature>
<dbReference type="InterPro" id="IPR008258">
    <property type="entry name" value="Transglycosylase_SLT_dom_1"/>
</dbReference>
<evidence type="ECO:0000256" key="1">
    <source>
        <dbReference type="ARBA" id="ARBA00007734"/>
    </source>
</evidence>
<proteinExistence type="inferred from homology"/>
<name>A0A7Z0VJM1_9GAMM</name>
<evidence type="ECO:0000313" key="10">
    <source>
        <dbReference type="EMBL" id="ODJ86359.1"/>
    </source>
</evidence>
<dbReference type="CDD" id="cd13403">
    <property type="entry name" value="MLTF-like"/>
    <property type="match status" value="1"/>
</dbReference>
<protein>
    <recommendedName>
        <fullName evidence="8">Membrane-bound lytic murein transglycosylase F</fullName>
        <ecNumber evidence="8">4.2.2.n1</ecNumber>
    </recommendedName>
    <alternativeName>
        <fullName evidence="8">Murein lyase F</fullName>
    </alternativeName>
</protein>
<dbReference type="HAMAP" id="MF_02016">
    <property type="entry name" value="MltF"/>
    <property type="match status" value="1"/>
</dbReference>
<feature type="region of interest" description="LT domain" evidence="8">
    <location>
        <begin position="263"/>
        <end position="474"/>
    </location>
</feature>
<sequence>MPIQRTLLVSLCLFALVMTLGSCSIPPPLVERIKASGELIVATRNSGTTFYEGPEGLTGFEYELVQLFSRELGVKAHFIVPSHFDDLLPTVIEGNAHLAAAGLTVTPEREAEIRFGPSYQEITQQVVYRTGKKRPRKVEDLAGKDLHVLAGSSHEEELLRLKESYPDLQWISHTDLESAELMQMVQENKIDFTIADSNEFAVTRRFMPYLKIGFDLTEPQPLAWAMAHADDASLFEAMEAFFNRIREDGTLAQLIERHYGHIGRLNFVELRTFVKHIKDRLPKYQVYFEEAAKQTGIDWHMLAAIGYQESHWNPKAKSPTGVRGIMMLTLATAKQMKIESRLDPEQSIIGGAKYLRFIEKLLPERITEPDRLWLTLAGYNVGFGHLEDARILTEHLGDDPDKWADVKKHLPKLSLKKWYSSLKRGYARGKEPVNYVDNIRAYYELLKWQLRQMELAKQADQNPPHALSINPEAL</sequence>
<dbReference type="GO" id="GO:0008933">
    <property type="term" value="F:peptidoglycan lytic transglycosylase activity"/>
    <property type="evidence" value="ECO:0007669"/>
    <property type="project" value="UniProtKB-UniRule"/>
</dbReference>
<dbReference type="SMART" id="SM00062">
    <property type="entry name" value="PBPb"/>
    <property type="match status" value="1"/>
</dbReference>
<dbReference type="Pfam" id="PF00497">
    <property type="entry name" value="SBP_bac_3"/>
    <property type="match status" value="1"/>
</dbReference>
<dbReference type="SUPFAM" id="SSF53955">
    <property type="entry name" value="Lysozyme-like"/>
    <property type="match status" value="1"/>
</dbReference>
<dbReference type="Gene3D" id="1.10.530.10">
    <property type="match status" value="1"/>
</dbReference>
<dbReference type="OrthoDB" id="9815002at2"/>
<dbReference type="RefSeq" id="WP_083220845.1">
    <property type="nucleotide sequence ID" value="NZ_MARB01000023.1"/>
</dbReference>
<evidence type="ECO:0000259" key="9">
    <source>
        <dbReference type="SMART" id="SM00062"/>
    </source>
</evidence>
<dbReference type="InterPro" id="IPR001638">
    <property type="entry name" value="Solute-binding_3/MltF_N"/>
</dbReference>
<dbReference type="GO" id="GO:0071555">
    <property type="term" value="P:cell wall organization"/>
    <property type="evidence" value="ECO:0007669"/>
    <property type="project" value="UniProtKB-KW"/>
</dbReference>
<dbReference type="GO" id="GO:0009253">
    <property type="term" value="P:peptidoglycan catabolic process"/>
    <property type="evidence" value="ECO:0007669"/>
    <property type="project" value="TreeGrafter"/>
</dbReference>
<comment type="domain">
    <text evidence="8">The N-terminal domain does not have lytic activity and probably modulates enzymatic activity. The C-terminal domain is the catalytic active domain.</text>
</comment>
<evidence type="ECO:0000256" key="7">
    <source>
        <dbReference type="ARBA" id="ARBA00023316"/>
    </source>
</evidence>
<comment type="similarity">
    <text evidence="2">Belongs to the bacterial solute-binding protein 3 family.</text>
</comment>
<dbReference type="InterPro" id="IPR000189">
    <property type="entry name" value="Transglyc_AS"/>
</dbReference>
<dbReference type="EMBL" id="MARB01000023">
    <property type="protein sequence ID" value="ODJ86359.1"/>
    <property type="molecule type" value="Genomic_DNA"/>
</dbReference>
<comment type="catalytic activity">
    <reaction evidence="8">
        <text>Exolytic cleavage of the (1-&gt;4)-beta-glycosidic linkage between N-acetylmuramic acid (MurNAc) and N-acetylglucosamine (GlcNAc) residues in peptidoglycan, from either the reducing or the non-reducing ends of the peptidoglycan chains, with concomitant formation of a 1,6-anhydrobond in the MurNAc residue.</text>
        <dbReference type="EC" id="4.2.2.n1"/>
    </reaction>
</comment>
<comment type="similarity">
    <text evidence="8">In the C-terminal section; belongs to the transglycosylase Slt family.</text>
</comment>
<dbReference type="Pfam" id="PF01464">
    <property type="entry name" value="SLT"/>
    <property type="match status" value="1"/>
</dbReference>
<comment type="similarity">
    <text evidence="1">Belongs to the transglycosylase Slt family.</text>
</comment>
<keyword evidence="3 8" id="KW-0732">Signal</keyword>
<comment type="function">
    <text evidence="8">Murein-degrading enzyme that degrades murein glycan strands and insoluble, high-molecular weight murein sacculi, with the concomitant formation of a 1,6-anhydromuramoyl product. Lytic transglycosylases (LTs) play an integral role in the metabolism of the peptidoglycan (PG) sacculus. Their lytic action creates space within the PG sacculus to allow for its expansion as well as for the insertion of various structures such as secretion systems and flagella.</text>
</comment>
<reference evidence="10 11" key="1">
    <citation type="submission" date="2016-06" db="EMBL/GenBank/DDBJ databases">
        <title>Genome sequence of endosymbiont of Candidatus Endolucinida thiodiazotropha.</title>
        <authorList>
            <person name="Poehlein A."/>
            <person name="Koenig S."/>
            <person name="Heiden S.E."/>
            <person name="Thuermer A."/>
            <person name="Voget S."/>
            <person name="Daniel R."/>
            <person name="Markert S."/>
            <person name="Gros O."/>
            <person name="Schweder T."/>
        </authorList>
    </citation>
    <scope>NUCLEOTIDE SEQUENCE [LARGE SCALE GENOMIC DNA]</scope>
    <source>
        <strain evidence="10 11">COS</strain>
    </source>
</reference>
<evidence type="ECO:0000256" key="4">
    <source>
        <dbReference type="ARBA" id="ARBA00023136"/>
    </source>
</evidence>
<dbReference type="SUPFAM" id="SSF53850">
    <property type="entry name" value="Periplasmic binding protein-like II"/>
    <property type="match status" value="1"/>
</dbReference>
<dbReference type="PROSITE" id="PS00922">
    <property type="entry name" value="TRANSGLYCOSYLASE"/>
    <property type="match status" value="1"/>
</dbReference>
<keyword evidence="5 8" id="KW-0998">Cell outer membrane</keyword>
<dbReference type="PANTHER" id="PTHR35936:SF32">
    <property type="entry name" value="MEMBRANE-BOUND LYTIC MUREIN TRANSGLYCOSYLASE F"/>
    <property type="match status" value="1"/>
</dbReference>
<keyword evidence="11" id="KW-1185">Reference proteome</keyword>